<evidence type="ECO:0000313" key="3">
    <source>
        <dbReference type="Proteomes" id="UP000449846"/>
    </source>
</evidence>
<organism evidence="2 3">
    <name type="scientific">Paracoccus litorisediminis</name>
    <dbReference type="NCBI Taxonomy" id="2006130"/>
    <lineage>
        <taxon>Bacteria</taxon>
        <taxon>Pseudomonadati</taxon>
        <taxon>Pseudomonadota</taxon>
        <taxon>Alphaproteobacteria</taxon>
        <taxon>Rhodobacterales</taxon>
        <taxon>Paracoccaceae</taxon>
        <taxon>Paracoccus</taxon>
    </lineage>
</organism>
<dbReference type="EMBL" id="WMIG01000001">
    <property type="protein sequence ID" value="MTH57710.1"/>
    <property type="molecule type" value="Genomic_DNA"/>
</dbReference>
<protein>
    <submittedName>
        <fullName evidence="2">Uncharacterized protein</fullName>
    </submittedName>
</protein>
<name>A0A844HEI1_9RHOB</name>
<proteinExistence type="predicted"/>
<reference evidence="2 3" key="1">
    <citation type="submission" date="2019-11" db="EMBL/GenBank/DDBJ databases">
        <authorList>
            <person name="Dong K."/>
        </authorList>
    </citation>
    <scope>NUCLEOTIDE SEQUENCE [LARGE SCALE GENOMIC DNA]</scope>
    <source>
        <strain evidence="2 3">NBRC 112902</strain>
    </source>
</reference>
<accession>A0A844HEI1</accession>
<evidence type="ECO:0000313" key="2">
    <source>
        <dbReference type="EMBL" id="MTH57710.1"/>
    </source>
</evidence>
<comment type="caution">
    <text evidence="2">The sequence shown here is derived from an EMBL/GenBank/DDBJ whole genome shotgun (WGS) entry which is preliminary data.</text>
</comment>
<feature type="region of interest" description="Disordered" evidence="1">
    <location>
        <begin position="27"/>
        <end position="58"/>
    </location>
</feature>
<dbReference type="Proteomes" id="UP000449846">
    <property type="component" value="Unassembled WGS sequence"/>
</dbReference>
<evidence type="ECO:0000256" key="1">
    <source>
        <dbReference type="SAM" id="MobiDB-lite"/>
    </source>
</evidence>
<sequence length="101" mass="11312">MDHFIARMALLRLAGVAFMRFERQVSTGFCDQPDSGSDSRNTYSGGAGDSDAGSHRDAAKQAVSLEDWSVRNVLIQWHFARRINKVLDNTHELGSRKDRCV</sequence>
<feature type="compositionally biased region" description="Polar residues" evidence="1">
    <location>
        <begin position="27"/>
        <end position="43"/>
    </location>
</feature>
<gene>
    <name evidence="2" type="ORF">GL300_00630</name>
</gene>
<keyword evidence="3" id="KW-1185">Reference proteome</keyword>
<dbReference type="AlphaFoldDB" id="A0A844HEI1"/>
<dbReference type="RefSeq" id="WP_155037654.1">
    <property type="nucleotide sequence ID" value="NZ_JBHGCD010000006.1"/>
</dbReference>